<feature type="region of interest" description="Disordered" evidence="1">
    <location>
        <begin position="45"/>
        <end position="126"/>
    </location>
</feature>
<reference evidence="3" key="1">
    <citation type="submission" date="2013-11" db="EMBL/GenBank/DDBJ databases">
        <title>Genome sequence of the fusiform rust pathogen reveals effectors for host alternation and coevolution with pine.</title>
        <authorList>
            <consortium name="DOE Joint Genome Institute"/>
            <person name="Smith K."/>
            <person name="Pendleton A."/>
            <person name="Kubisiak T."/>
            <person name="Anderson C."/>
            <person name="Salamov A."/>
            <person name="Aerts A."/>
            <person name="Riley R."/>
            <person name="Clum A."/>
            <person name="Lindquist E."/>
            <person name="Ence D."/>
            <person name="Campbell M."/>
            <person name="Kronenberg Z."/>
            <person name="Feau N."/>
            <person name="Dhillon B."/>
            <person name="Hamelin R."/>
            <person name="Burleigh J."/>
            <person name="Smith J."/>
            <person name="Yandell M."/>
            <person name="Nelson C."/>
            <person name="Grigoriev I."/>
            <person name="Davis J."/>
        </authorList>
    </citation>
    <scope>NUCLEOTIDE SEQUENCE</scope>
    <source>
        <strain evidence="3">G11</strain>
    </source>
</reference>
<proteinExistence type="predicted"/>
<keyword evidence="4" id="KW-1185">Reference proteome</keyword>
<evidence type="ECO:0000256" key="2">
    <source>
        <dbReference type="SAM" id="SignalP"/>
    </source>
</evidence>
<dbReference type="AlphaFoldDB" id="A0A9P6TB99"/>
<keyword evidence="2" id="KW-0732">Signal</keyword>
<evidence type="ECO:0000313" key="4">
    <source>
        <dbReference type="Proteomes" id="UP000886653"/>
    </source>
</evidence>
<dbReference type="EMBL" id="MU167276">
    <property type="protein sequence ID" value="KAG0145464.1"/>
    <property type="molecule type" value="Genomic_DNA"/>
</dbReference>
<gene>
    <name evidence="3" type="ORF">CROQUDRAFT_133743</name>
</gene>
<feature type="signal peptide" evidence="2">
    <location>
        <begin position="1"/>
        <end position="25"/>
    </location>
</feature>
<accession>A0A9P6TB99</accession>
<name>A0A9P6TB99_9BASI</name>
<feature type="compositionally biased region" description="Acidic residues" evidence="1">
    <location>
        <begin position="102"/>
        <end position="114"/>
    </location>
</feature>
<organism evidence="3 4">
    <name type="scientific">Cronartium quercuum f. sp. fusiforme G11</name>
    <dbReference type="NCBI Taxonomy" id="708437"/>
    <lineage>
        <taxon>Eukaryota</taxon>
        <taxon>Fungi</taxon>
        <taxon>Dikarya</taxon>
        <taxon>Basidiomycota</taxon>
        <taxon>Pucciniomycotina</taxon>
        <taxon>Pucciniomycetes</taxon>
        <taxon>Pucciniales</taxon>
        <taxon>Coleosporiaceae</taxon>
        <taxon>Cronartium</taxon>
    </lineage>
</organism>
<feature type="compositionally biased region" description="Polar residues" evidence="1">
    <location>
        <begin position="86"/>
        <end position="95"/>
    </location>
</feature>
<sequence length="126" mass="13596">MNLSSTLLLSLIVAFAFSNFYQTESRPFVNKLGPIIIKNSYERRGLHSKGGEGGSDENPPVFMPNAHSVPNPIEKPDDEPTFHSGVKNSTSNPAVDQSSENQNDDDADDDDGGDEGNLMSELASIV</sequence>
<dbReference type="OrthoDB" id="10350576at2759"/>
<dbReference type="Proteomes" id="UP000886653">
    <property type="component" value="Unassembled WGS sequence"/>
</dbReference>
<evidence type="ECO:0000313" key="3">
    <source>
        <dbReference type="EMBL" id="KAG0145464.1"/>
    </source>
</evidence>
<comment type="caution">
    <text evidence="3">The sequence shown here is derived from an EMBL/GenBank/DDBJ whole genome shotgun (WGS) entry which is preliminary data.</text>
</comment>
<protein>
    <submittedName>
        <fullName evidence="3">Uncharacterized protein</fullName>
    </submittedName>
</protein>
<feature type="chain" id="PRO_5040397192" evidence="2">
    <location>
        <begin position="26"/>
        <end position="126"/>
    </location>
</feature>
<evidence type="ECO:0000256" key="1">
    <source>
        <dbReference type="SAM" id="MobiDB-lite"/>
    </source>
</evidence>